<feature type="coiled-coil region" evidence="1">
    <location>
        <begin position="602"/>
        <end position="697"/>
    </location>
</feature>
<dbReference type="GO" id="GO:0006302">
    <property type="term" value="P:double-strand break repair"/>
    <property type="evidence" value="ECO:0007669"/>
    <property type="project" value="InterPro"/>
</dbReference>
<dbReference type="InterPro" id="IPR038729">
    <property type="entry name" value="Rad50/SbcC_AAA"/>
</dbReference>
<dbReference type="GO" id="GO:0004527">
    <property type="term" value="F:exonuclease activity"/>
    <property type="evidence" value="ECO:0007669"/>
    <property type="project" value="UniProtKB-KW"/>
</dbReference>
<sequence>MKILTLRLRNLNSLRGEWKIDFSAEPFVSNGLFAITGPTGAGKTTLLDAICLALYHKTPRLSSISQTQNELMTRDCADCLAEVEFEVRGVAYRAFWSQNRARGLADGKLQAPRVELARCDSGEILADKVKDKLDLQEQLSGLDYDRFTKSMLLSQGQFAAFLNADANTRAALLEELTGTEIYGRLSARVFEQHRQAKSELEQLEAQAGGVTLLDEAQRQQLNQGLQALTDEEKKLTGEQQQCQRHHQWLQQLHQRRQRREQAQQALNQARQALEQAGPDLARLARAQPAARLQPLWQQRQQQTQMLATTQQQQQQITAQLQAQLTRRRQIRSGAQRQAEDIRLRHRTLENWLSEHSHFSRWRDELAGWRAAFSQRRREQQQLTALAHTLSELDARLSQLPTAGADDSHAQVSERLQKMAVERPLRNRLALLHSRFAPLAQRQQEQQQELQTLIARLTEQEKTLEQRRTDFRHKKQLVEEVQKICALEQTIVRLQDERARLQPEQPCPLCGSTQHPAVERYQSLEPGENQQRLAQLEREKNALAEQGAALRGQLEAWQQRRTQLEADGKRLAEEQNEQEKAWRQLNSELGTDFAPGQPISGWLEQQEQEEQRLRSLLQRIELETQHKTAQAQRQSLIQEQERQQQSIQQSLAALNLSWPDIDQEAAWLEAREAENRQWQQHQEQLPQLQTQLQRMEQVLTTLPQEDDATGDDPAQVPDDWHKIHDDCLSLAGRSQSLARQEAEERQRLETASRDFNQRLEASDFADEAAFLAARLDDESLQALEQRKIALERENHQQQTLLDEAERALRDSHEQRPEQASDEDNPALLAQRLEALAGQLHANAARQGELRQQLRYDDENRQRRQSLTAQIAAAQQTLEEWSHLNHLVGSREGDKFRRFAQGLTLDNLVWLANRQLTRLYGRYLLQRKESDSLELEVVDTWQGEAVRDTRTLSGGESFLVSLALALALSDLVSHRTRIDSLFLDEGFGTLDARTLDIALDALDALNASGKTIGVISHVEAMKERIPVQVRVRKINGLGISRLESQFAVN</sequence>
<feature type="coiled-coil region" evidence="1">
    <location>
        <begin position="532"/>
        <end position="573"/>
    </location>
</feature>
<organism evidence="3 4">
    <name type="scientific">Jejubacter calystegiae</name>
    <dbReference type="NCBI Taxonomy" id="2579935"/>
    <lineage>
        <taxon>Bacteria</taxon>
        <taxon>Pseudomonadati</taxon>
        <taxon>Pseudomonadota</taxon>
        <taxon>Gammaproteobacteria</taxon>
        <taxon>Enterobacterales</taxon>
        <taxon>Enterobacteriaceae</taxon>
        <taxon>Jejubacter</taxon>
    </lineage>
</organism>
<dbReference type="KEGG" id="izh:FEM41_10780"/>
<dbReference type="GO" id="GO:0016887">
    <property type="term" value="F:ATP hydrolysis activity"/>
    <property type="evidence" value="ECO:0007669"/>
    <property type="project" value="InterPro"/>
</dbReference>
<keyword evidence="1" id="KW-0233">DNA recombination</keyword>
<dbReference type="InterPro" id="IPR027417">
    <property type="entry name" value="P-loop_NTPase"/>
</dbReference>
<dbReference type="SUPFAM" id="SSF52540">
    <property type="entry name" value="P-loop containing nucleoside triphosphate hydrolases"/>
    <property type="match status" value="2"/>
</dbReference>
<dbReference type="Pfam" id="PF13476">
    <property type="entry name" value="AAA_23"/>
    <property type="match status" value="1"/>
</dbReference>
<comment type="function">
    <text evidence="1">SbcCD cleaves DNA hairpin structures. These structures can inhibit DNA replication and are intermediates in certain DNA recombination reactions. The complex acts as a 3'-&gt;5' double strand exonuclease that can open hairpins. It also has a 5' single-strand endonuclease activity.</text>
</comment>
<protein>
    <recommendedName>
        <fullName evidence="1">Nuclease SbcCD subunit C</fullName>
    </recommendedName>
</protein>
<comment type="similarity">
    <text evidence="1">Belongs to the SMC family. SbcC subfamily.</text>
</comment>
<name>A0A4P8YHE1_9ENTR</name>
<dbReference type="NCBIfam" id="TIGR00618">
    <property type="entry name" value="sbcc"/>
    <property type="match status" value="1"/>
</dbReference>
<keyword evidence="1" id="KW-0540">Nuclease</keyword>
<comment type="subunit">
    <text evidence="1">Heterodimer of SbcC and SbcD.</text>
</comment>
<keyword evidence="1 3" id="KW-0378">Hydrolase</keyword>
<reference evidence="3 4" key="1">
    <citation type="submission" date="2019-05" db="EMBL/GenBank/DDBJ databases">
        <title>Complete genome sequence of Izhakiella calystegiae KSNA2, an endophyte isolated from beach morning glory (Calystegia soldanella).</title>
        <authorList>
            <person name="Jiang L."/>
            <person name="Jeong J.C."/>
            <person name="Kim C.Y."/>
            <person name="Kim D.H."/>
            <person name="Kim S.W."/>
            <person name="Lee j."/>
        </authorList>
    </citation>
    <scope>NUCLEOTIDE SEQUENCE [LARGE SCALE GENOMIC DNA]</scope>
    <source>
        <strain evidence="3 4">KSNA2</strain>
    </source>
</reference>
<keyword evidence="1" id="KW-0235">DNA replication</keyword>
<dbReference type="NCBIfam" id="NF007600">
    <property type="entry name" value="PRK10246.1"/>
    <property type="match status" value="1"/>
</dbReference>
<dbReference type="RefSeq" id="WP_138095975.1">
    <property type="nucleotide sequence ID" value="NZ_CP040428.1"/>
</dbReference>
<accession>A0A4P8YHE1</accession>
<keyword evidence="4" id="KW-1185">Reference proteome</keyword>
<dbReference type="PANTHER" id="PTHR32114:SF2">
    <property type="entry name" value="ABC TRANSPORTER ABCH.3"/>
    <property type="match status" value="1"/>
</dbReference>
<dbReference type="Proteomes" id="UP000302163">
    <property type="component" value="Chromosome"/>
</dbReference>
<dbReference type="EMBL" id="CP040428">
    <property type="protein sequence ID" value="QCT20099.1"/>
    <property type="molecule type" value="Genomic_DNA"/>
</dbReference>
<dbReference type="GO" id="GO:0004519">
    <property type="term" value="F:endonuclease activity"/>
    <property type="evidence" value="ECO:0007669"/>
    <property type="project" value="UniProtKB-KW"/>
</dbReference>
<dbReference type="Gene3D" id="3.40.50.300">
    <property type="entry name" value="P-loop containing nucleotide triphosphate hydrolases"/>
    <property type="match status" value="2"/>
</dbReference>
<dbReference type="OrthoDB" id="9795626at2"/>
<keyword evidence="1" id="KW-0175">Coiled coil</keyword>
<evidence type="ECO:0000313" key="3">
    <source>
        <dbReference type="EMBL" id="QCT20099.1"/>
    </source>
</evidence>
<keyword evidence="1 3" id="KW-0269">Exonuclease</keyword>
<dbReference type="GO" id="GO:0006310">
    <property type="term" value="P:DNA recombination"/>
    <property type="evidence" value="ECO:0007669"/>
    <property type="project" value="UniProtKB-KW"/>
</dbReference>
<dbReference type="AlphaFoldDB" id="A0A4P8YHE1"/>
<feature type="coiled-coil region" evidence="1">
    <location>
        <begin position="772"/>
        <end position="813"/>
    </location>
</feature>
<dbReference type="GO" id="GO:0006260">
    <property type="term" value="P:DNA replication"/>
    <property type="evidence" value="ECO:0007669"/>
    <property type="project" value="UniProtKB-KW"/>
</dbReference>
<feature type="coiled-coil region" evidence="1">
    <location>
        <begin position="439"/>
        <end position="473"/>
    </location>
</feature>
<feature type="coiled-coil region" evidence="1">
    <location>
        <begin position="186"/>
        <end position="276"/>
    </location>
</feature>
<keyword evidence="1" id="KW-0255">Endonuclease</keyword>
<evidence type="ECO:0000256" key="1">
    <source>
        <dbReference type="RuleBase" id="RU363070"/>
    </source>
</evidence>
<proteinExistence type="inferred from homology"/>
<dbReference type="PANTHER" id="PTHR32114">
    <property type="entry name" value="ABC TRANSPORTER ABCH.3"/>
    <property type="match status" value="1"/>
</dbReference>
<dbReference type="Pfam" id="PF13558">
    <property type="entry name" value="SbcC_Walker_B"/>
    <property type="match status" value="1"/>
</dbReference>
<dbReference type="InterPro" id="IPR004592">
    <property type="entry name" value="SbcC_gammaproteobac_type"/>
</dbReference>
<evidence type="ECO:0000313" key="4">
    <source>
        <dbReference type="Proteomes" id="UP000302163"/>
    </source>
</evidence>
<feature type="domain" description="Rad50/SbcC-type AAA" evidence="2">
    <location>
        <begin position="6"/>
        <end position="217"/>
    </location>
</feature>
<evidence type="ECO:0000259" key="2">
    <source>
        <dbReference type="Pfam" id="PF13476"/>
    </source>
</evidence>
<gene>
    <name evidence="1 3" type="primary">sbcC</name>
    <name evidence="3" type="ORF">FEM41_10780</name>
</gene>